<feature type="transmembrane region" description="Helical" evidence="1">
    <location>
        <begin position="72"/>
        <end position="92"/>
    </location>
</feature>
<evidence type="ECO:0000256" key="1">
    <source>
        <dbReference type="SAM" id="Phobius"/>
    </source>
</evidence>
<organism evidence="2 3">
    <name type="scientific">Wenyingzhuangia gilva</name>
    <dbReference type="NCBI Taxonomy" id="3057677"/>
    <lineage>
        <taxon>Bacteria</taxon>
        <taxon>Pseudomonadati</taxon>
        <taxon>Bacteroidota</taxon>
        <taxon>Flavobacteriia</taxon>
        <taxon>Flavobacteriales</taxon>
        <taxon>Flavobacteriaceae</taxon>
        <taxon>Wenyingzhuangia</taxon>
    </lineage>
</organism>
<dbReference type="RefSeq" id="WP_302885231.1">
    <property type="nucleotide sequence ID" value="NZ_JAUMIT010000011.1"/>
</dbReference>
<keyword evidence="3" id="KW-1185">Reference proteome</keyword>
<dbReference type="SUPFAM" id="SSF48452">
    <property type="entry name" value="TPR-like"/>
    <property type="match status" value="1"/>
</dbReference>
<name>A0ABT8VVE5_9FLAO</name>
<keyword evidence="1" id="KW-0472">Membrane</keyword>
<sequence>MSGGGGFMQFMNNSSKNNRSLLKNKNSFKEKSKYLNEKSTKKSKFEIKETSEEELKIIREKRIIEKEKTIKSIYLFSSLAILCISFFIYINFFSNHENVKPNKTQIKLQNEYYFSLKIGEMYAKSKKWKIAIQNYESAIKSYPEGYKAHFKLIWTLIQICDSKDNIENCKEAMRRYERAKLLFPEKESELNELLNDIKIASKH</sequence>
<keyword evidence="1" id="KW-0812">Transmembrane</keyword>
<gene>
    <name evidence="2" type="ORF">QVZ41_13830</name>
</gene>
<proteinExistence type="predicted"/>
<reference evidence="2" key="1">
    <citation type="submission" date="2023-07" db="EMBL/GenBank/DDBJ databases">
        <title>Wenyingzhuangia sp. chi5 genome sequencing and assembly.</title>
        <authorList>
            <person name="Park S."/>
        </authorList>
    </citation>
    <scope>NUCLEOTIDE SEQUENCE</scope>
    <source>
        <strain evidence="2">Chi5</strain>
    </source>
</reference>
<evidence type="ECO:0000313" key="2">
    <source>
        <dbReference type="EMBL" id="MDO3695926.1"/>
    </source>
</evidence>
<comment type="caution">
    <text evidence="2">The sequence shown here is derived from an EMBL/GenBank/DDBJ whole genome shotgun (WGS) entry which is preliminary data.</text>
</comment>
<dbReference type="Gene3D" id="1.25.40.10">
    <property type="entry name" value="Tetratricopeptide repeat domain"/>
    <property type="match status" value="1"/>
</dbReference>
<dbReference type="InterPro" id="IPR011990">
    <property type="entry name" value="TPR-like_helical_dom_sf"/>
</dbReference>
<evidence type="ECO:0000313" key="3">
    <source>
        <dbReference type="Proteomes" id="UP001168642"/>
    </source>
</evidence>
<accession>A0ABT8VVE5</accession>
<dbReference type="Proteomes" id="UP001168642">
    <property type="component" value="Unassembled WGS sequence"/>
</dbReference>
<keyword evidence="1" id="KW-1133">Transmembrane helix</keyword>
<evidence type="ECO:0008006" key="4">
    <source>
        <dbReference type="Google" id="ProtNLM"/>
    </source>
</evidence>
<protein>
    <recommendedName>
        <fullName evidence="4">Tetratricopeptide repeat protein</fullName>
    </recommendedName>
</protein>
<dbReference type="EMBL" id="JAUMIT010000011">
    <property type="protein sequence ID" value="MDO3695926.1"/>
    <property type="molecule type" value="Genomic_DNA"/>
</dbReference>